<organism evidence="2 3">
    <name type="scientific">Mortierella hygrophila</name>
    <dbReference type="NCBI Taxonomy" id="979708"/>
    <lineage>
        <taxon>Eukaryota</taxon>
        <taxon>Fungi</taxon>
        <taxon>Fungi incertae sedis</taxon>
        <taxon>Mucoromycota</taxon>
        <taxon>Mortierellomycotina</taxon>
        <taxon>Mortierellomycetes</taxon>
        <taxon>Mortierellales</taxon>
        <taxon>Mortierellaceae</taxon>
        <taxon>Mortierella</taxon>
    </lineage>
</organism>
<proteinExistence type="predicted"/>
<evidence type="ECO:0008006" key="4">
    <source>
        <dbReference type="Google" id="ProtNLM"/>
    </source>
</evidence>
<sequence>MTVKAPSSEDPAKAVEAVQVSSSGDAPEQEPVSQQPAHQSDQQLDPLGGLPCTQEDGNVNDTRHQFFAYLKTRNDYDIIALQELAVSTTMPQARKEKWKKEWASPMAISDECAILINNTRLSIHNTQEFLQGRVLATVEPPIRVALDK</sequence>
<keyword evidence="3" id="KW-1185">Reference proteome</keyword>
<feature type="region of interest" description="Disordered" evidence="1">
    <location>
        <begin position="1"/>
        <end position="56"/>
    </location>
</feature>
<protein>
    <recommendedName>
        <fullName evidence="4">Endonuclease/exonuclease/phosphatase domain-containing protein</fullName>
    </recommendedName>
</protein>
<gene>
    <name evidence="2" type="ORF">EC957_005216</name>
</gene>
<evidence type="ECO:0000256" key="1">
    <source>
        <dbReference type="SAM" id="MobiDB-lite"/>
    </source>
</evidence>
<feature type="compositionally biased region" description="Polar residues" evidence="1">
    <location>
        <begin position="31"/>
        <end position="43"/>
    </location>
</feature>
<dbReference type="AlphaFoldDB" id="A0A9P6K005"/>
<evidence type="ECO:0000313" key="2">
    <source>
        <dbReference type="EMBL" id="KAF9539559.1"/>
    </source>
</evidence>
<accession>A0A9P6K005</accession>
<evidence type="ECO:0000313" key="3">
    <source>
        <dbReference type="Proteomes" id="UP000723463"/>
    </source>
</evidence>
<dbReference type="EMBL" id="JAAAXW010000239">
    <property type="protein sequence ID" value="KAF9539559.1"/>
    <property type="molecule type" value="Genomic_DNA"/>
</dbReference>
<dbReference type="Proteomes" id="UP000723463">
    <property type="component" value="Unassembled WGS sequence"/>
</dbReference>
<reference evidence="2" key="1">
    <citation type="journal article" date="2020" name="Fungal Divers.">
        <title>Resolving the Mortierellaceae phylogeny through synthesis of multi-gene phylogenetics and phylogenomics.</title>
        <authorList>
            <person name="Vandepol N."/>
            <person name="Liber J."/>
            <person name="Desiro A."/>
            <person name="Na H."/>
            <person name="Kennedy M."/>
            <person name="Barry K."/>
            <person name="Grigoriev I.V."/>
            <person name="Miller A.N."/>
            <person name="O'Donnell K."/>
            <person name="Stajich J.E."/>
            <person name="Bonito G."/>
        </authorList>
    </citation>
    <scope>NUCLEOTIDE SEQUENCE</scope>
    <source>
        <strain evidence="2">NRRL 2591</strain>
    </source>
</reference>
<name>A0A9P6K005_9FUNG</name>
<comment type="caution">
    <text evidence="2">The sequence shown here is derived from an EMBL/GenBank/DDBJ whole genome shotgun (WGS) entry which is preliminary data.</text>
</comment>